<evidence type="ECO:0000313" key="2">
    <source>
        <dbReference type="EMBL" id="GGM47758.1"/>
    </source>
</evidence>
<evidence type="ECO:0000313" key="3">
    <source>
        <dbReference type="Proteomes" id="UP000642070"/>
    </source>
</evidence>
<keyword evidence="3" id="KW-1185">Reference proteome</keyword>
<comment type="caution">
    <text evidence="2">The sequence shown here is derived from an EMBL/GenBank/DDBJ whole genome shotgun (WGS) entry which is preliminary data.</text>
</comment>
<organism evidence="2 3">
    <name type="scientific">Dactylosporangium sucinum</name>
    <dbReference type="NCBI Taxonomy" id="1424081"/>
    <lineage>
        <taxon>Bacteria</taxon>
        <taxon>Bacillati</taxon>
        <taxon>Actinomycetota</taxon>
        <taxon>Actinomycetes</taxon>
        <taxon>Micromonosporales</taxon>
        <taxon>Micromonosporaceae</taxon>
        <taxon>Dactylosporangium</taxon>
    </lineage>
</organism>
<feature type="domain" description="YdhG-like" evidence="1">
    <location>
        <begin position="17"/>
        <end position="108"/>
    </location>
</feature>
<reference evidence="2" key="2">
    <citation type="submission" date="2020-09" db="EMBL/GenBank/DDBJ databases">
        <authorList>
            <person name="Sun Q."/>
            <person name="Ohkuma M."/>
        </authorList>
    </citation>
    <scope>NUCLEOTIDE SEQUENCE</scope>
    <source>
        <strain evidence="2">JCM 19831</strain>
    </source>
</reference>
<name>A0A917TZT1_9ACTN</name>
<dbReference type="EMBL" id="BMPI01000030">
    <property type="protein sequence ID" value="GGM47758.1"/>
    <property type="molecule type" value="Genomic_DNA"/>
</dbReference>
<reference evidence="2" key="1">
    <citation type="journal article" date="2014" name="Int. J. Syst. Evol. Microbiol.">
        <title>Complete genome sequence of Corynebacterium casei LMG S-19264T (=DSM 44701T), isolated from a smear-ripened cheese.</title>
        <authorList>
            <consortium name="US DOE Joint Genome Institute (JGI-PGF)"/>
            <person name="Walter F."/>
            <person name="Albersmeier A."/>
            <person name="Kalinowski J."/>
            <person name="Ruckert C."/>
        </authorList>
    </citation>
    <scope>NUCLEOTIDE SEQUENCE</scope>
    <source>
        <strain evidence="2">JCM 19831</strain>
    </source>
</reference>
<dbReference type="Gene3D" id="3.90.1150.200">
    <property type="match status" value="1"/>
</dbReference>
<dbReference type="InterPro" id="IPR014922">
    <property type="entry name" value="YdhG-like"/>
</dbReference>
<proteinExistence type="predicted"/>
<dbReference type="Proteomes" id="UP000642070">
    <property type="component" value="Unassembled WGS sequence"/>
</dbReference>
<accession>A0A917TZT1</accession>
<dbReference type="SUPFAM" id="SSF159888">
    <property type="entry name" value="YdhG-like"/>
    <property type="match status" value="1"/>
</dbReference>
<sequence length="123" mass="13089">MTDMDEYVAALDAGQAAVVQALRAFMALHAPDAREVISRGSPAWKGRALIAIVSRSKTHVTLAFARGAEFSDPERRLAGIGKTTRHLKLRNPADVDDALLSGYVRQAVHLDGTPAAATEPGRG</sequence>
<gene>
    <name evidence="2" type="ORF">GCM10007977_056720</name>
</gene>
<evidence type="ECO:0000259" key="1">
    <source>
        <dbReference type="Pfam" id="PF08818"/>
    </source>
</evidence>
<dbReference type="Pfam" id="PF08818">
    <property type="entry name" value="DUF1801"/>
    <property type="match status" value="1"/>
</dbReference>
<protein>
    <recommendedName>
        <fullName evidence="1">YdhG-like domain-containing protein</fullName>
    </recommendedName>
</protein>
<dbReference type="AlphaFoldDB" id="A0A917TZT1"/>